<feature type="compositionally biased region" description="Polar residues" evidence="1">
    <location>
        <begin position="51"/>
        <end position="63"/>
    </location>
</feature>
<protein>
    <recommendedName>
        <fullName evidence="4">Lipoprotein</fullName>
    </recommendedName>
</protein>
<dbReference type="Proteomes" id="UP001595900">
    <property type="component" value="Unassembled WGS sequence"/>
</dbReference>
<evidence type="ECO:0000313" key="3">
    <source>
        <dbReference type="Proteomes" id="UP001595900"/>
    </source>
</evidence>
<dbReference type="EMBL" id="JBHSCN010000023">
    <property type="protein sequence ID" value="MFC4245337.1"/>
    <property type="molecule type" value="Genomic_DNA"/>
</dbReference>
<name>A0ABV8QCY9_9MICO</name>
<organism evidence="2 3">
    <name type="scientific">Gryllotalpicola reticulitermitis</name>
    <dbReference type="NCBI Taxonomy" id="1184153"/>
    <lineage>
        <taxon>Bacteria</taxon>
        <taxon>Bacillati</taxon>
        <taxon>Actinomycetota</taxon>
        <taxon>Actinomycetes</taxon>
        <taxon>Micrococcales</taxon>
        <taxon>Microbacteriaceae</taxon>
        <taxon>Gryllotalpicola</taxon>
    </lineage>
</organism>
<keyword evidence="3" id="KW-1185">Reference proteome</keyword>
<gene>
    <name evidence="2" type="ORF">ACFOYW_18360</name>
</gene>
<dbReference type="RefSeq" id="WP_390232482.1">
    <property type="nucleotide sequence ID" value="NZ_JBHSCN010000023.1"/>
</dbReference>
<accession>A0ABV8QCY9</accession>
<proteinExistence type="predicted"/>
<comment type="caution">
    <text evidence="2">The sequence shown here is derived from an EMBL/GenBank/DDBJ whole genome shotgun (WGS) entry which is preliminary data.</text>
</comment>
<reference evidence="3" key="1">
    <citation type="journal article" date="2019" name="Int. J. Syst. Evol. Microbiol.">
        <title>The Global Catalogue of Microorganisms (GCM) 10K type strain sequencing project: providing services to taxonomists for standard genome sequencing and annotation.</title>
        <authorList>
            <consortium name="The Broad Institute Genomics Platform"/>
            <consortium name="The Broad Institute Genome Sequencing Center for Infectious Disease"/>
            <person name="Wu L."/>
            <person name="Ma J."/>
        </authorList>
    </citation>
    <scope>NUCLEOTIDE SEQUENCE [LARGE SCALE GENOMIC DNA]</scope>
    <source>
        <strain evidence="3">CGMCC 1.10363</strain>
    </source>
</reference>
<evidence type="ECO:0000313" key="2">
    <source>
        <dbReference type="EMBL" id="MFC4245337.1"/>
    </source>
</evidence>
<evidence type="ECO:0008006" key="4">
    <source>
        <dbReference type="Google" id="ProtNLM"/>
    </source>
</evidence>
<evidence type="ECO:0000256" key="1">
    <source>
        <dbReference type="SAM" id="MobiDB-lite"/>
    </source>
</evidence>
<feature type="region of interest" description="Disordered" evidence="1">
    <location>
        <begin position="47"/>
        <end position="79"/>
    </location>
</feature>
<sequence>MSEHITNRTDILRDSKEKLLRRGLQISSVIALSTIALAGCASSHAAAEPKPTQTKSAQASPKPTATPFVEPTPTVNADPLPDSLKQLQADTLEQFDAEPWDQKLAYMTWLENQNGYTPQEAAREAVILAPTFPSGFITDPLTVAPYPTVAPTNTPAEIMTVDDYVSDVVYTQNNLLDAEKMLDADLVNGTRSPSWSYSEGILEKQQWTDPGDDEKGVLIEFAGTTTTVDNVTGPETLPNGDIVETINWHGTATSGDGLTTVPTSGPSTFEYHTFKDYKGDTESGWFAK</sequence>